<dbReference type="STRING" id="37003.ENSKMAP00000025560"/>
<dbReference type="PANTHER" id="PTHR11860">
    <property type="entry name" value="POLYMERIC-IMMUNOGLOBULIN RECEPTOR"/>
    <property type="match status" value="1"/>
</dbReference>
<dbReference type="InterPro" id="IPR013783">
    <property type="entry name" value="Ig-like_fold"/>
</dbReference>
<protein>
    <recommendedName>
        <fullName evidence="4">Immunoglobulin domain-containing protein</fullName>
    </recommendedName>
</protein>
<name>A0A3Q3B883_KRYMA</name>
<reference evidence="5" key="1">
    <citation type="submission" date="2025-08" db="UniProtKB">
        <authorList>
            <consortium name="Ensembl"/>
        </authorList>
    </citation>
    <scope>IDENTIFICATION</scope>
</reference>
<evidence type="ECO:0000256" key="1">
    <source>
        <dbReference type="ARBA" id="ARBA00004370"/>
    </source>
</evidence>
<organism evidence="5 6">
    <name type="scientific">Kryptolebias marmoratus</name>
    <name type="common">Mangrove killifish</name>
    <name type="synonym">Rivulus marmoratus</name>
    <dbReference type="NCBI Taxonomy" id="37003"/>
    <lineage>
        <taxon>Eukaryota</taxon>
        <taxon>Metazoa</taxon>
        <taxon>Chordata</taxon>
        <taxon>Craniata</taxon>
        <taxon>Vertebrata</taxon>
        <taxon>Euteleostomi</taxon>
        <taxon>Actinopterygii</taxon>
        <taxon>Neopterygii</taxon>
        <taxon>Teleostei</taxon>
        <taxon>Neoteleostei</taxon>
        <taxon>Acanthomorphata</taxon>
        <taxon>Ovalentaria</taxon>
        <taxon>Atherinomorphae</taxon>
        <taxon>Cyprinodontiformes</taxon>
        <taxon>Rivulidae</taxon>
        <taxon>Kryptolebias</taxon>
    </lineage>
</organism>
<keyword evidence="2" id="KW-0812">Transmembrane</keyword>
<comment type="subcellular location">
    <subcellularLocation>
        <location evidence="1">Membrane</location>
    </subcellularLocation>
</comment>
<reference evidence="5" key="2">
    <citation type="submission" date="2025-09" db="UniProtKB">
        <authorList>
            <consortium name="Ensembl"/>
        </authorList>
    </citation>
    <scope>IDENTIFICATION</scope>
</reference>
<dbReference type="OMA" id="NSEPEIC"/>
<proteinExistence type="predicted"/>
<feature type="domain" description="Immunoglobulin" evidence="4">
    <location>
        <begin position="135"/>
        <end position="221"/>
    </location>
</feature>
<dbReference type="GeneTree" id="ENSGT00940000169918"/>
<evidence type="ECO:0000256" key="2">
    <source>
        <dbReference type="ARBA" id="ARBA00022692"/>
    </source>
</evidence>
<evidence type="ECO:0000256" key="3">
    <source>
        <dbReference type="ARBA" id="ARBA00023136"/>
    </source>
</evidence>
<dbReference type="GO" id="GO:0005886">
    <property type="term" value="C:plasma membrane"/>
    <property type="evidence" value="ECO:0007669"/>
    <property type="project" value="TreeGrafter"/>
</dbReference>
<dbReference type="PANTHER" id="PTHR11860:SF118">
    <property type="entry name" value="CMRF35-LIKE MOLECULE 3-RELATED"/>
    <property type="match status" value="1"/>
</dbReference>
<dbReference type="InterPro" id="IPR003599">
    <property type="entry name" value="Ig_sub"/>
</dbReference>
<keyword evidence="6" id="KW-1185">Reference proteome</keyword>
<evidence type="ECO:0000313" key="5">
    <source>
        <dbReference type="Ensembl" id="ENSKMAP00000025560.1"/>
    </source>
</evidence>
<dbReference type="Pfam" id="PF07686">
    <property type="entry name" value="V-set"/>
    <property type="match status" value="1"/>
</dbReference>
<dbReference type="InterPro" id="IPR013106">
    <property type="entry name" value="Ig_V-set"/>
</dbReference>
<dbReference type="GO" id="GO:0004888">
    <property type="term" value="F:transmembrane signaling receptor activity"/>
    <property type="evidence" value="ECO:0007669"/>
    <property type="project" value="TreeGrafter"/>
</dbReference>
<evidence type="ECO:0000313" key="6">
    <source>
        <dbReference type="Proteomes" id="UP000264800"/>
    </source>
</evidence>
<dbReference type="SMART" id="SM00409">
    <property type="entry name" value="IG"/>
    <property type="match status" value="1"/>
</dbReference>
<keyword evidence="3" id="KW-0472">Membrane</keyword>
<accession>A0A3Q3B883</accession>
<dbReference type="Proteomes" id="UP000264800">
    <property type="component" value="Unplaced"/>
</dbReference>
<dbReference type="InterPro" id="IPR050671">
    <property type="entry name" value="CD300_family_receptors"/>
</dbReference>
<dbReference type="InterPro" id="IPR036179">
    <property type="entry name" value="Ig-like_dom_sf"/>
</dbReference>
<dbReference type="SUPFAM" id="SSF48726">
    <property type="entry name" value="Immunoglobulin"/>
    <property type="match status" value="1"/>
</dbReference>
<dbReference type="Gene3D" id="2.60.40.10">
    <property type="entry name" value="Immunoglobulins"/>
    <property type="match status" value="2"/>
</dbReference>
<dbReference type="AlphaFoldDB" id="A0A3Q3B883"/>
<sequence length="245" mass="26868">MKWCKLNGTCVTGTSGSIDGTGVTLNTSINNVFSVTLSELRPESSAKYRDNVKYLCKGYTWASCSYEIKTNTPQNSQIYSISDDKTQTIFTVTIKELADKNTYYWCIVEIDGGGDVGERFYLSGTTGPPSLYVDNQTVIGFIGENITINCHYTISGAMKWCKLNSNCVTGTSGSIDGTRITLNTSMKNVFSVTLSGLSPESSGWYYCVKGNFQMPVHLTVTEKPIGKRLQTSYVVCHLFVSLITG</sequence>
<evidence type="ECO:0000259" key="4">
    <source>
        <dbReference type="SMART" id="SM00409"/>
    </source>
</evidence>
<dbReference type="Ensembl" id="ENSKMAT00000025882.1">
    <property type="protein sequence ID" value="ENSKMAP00000025560.1"/>
    <property type="gene ID" value="ENSKMAG00000018942.1"/>
</dbReference>